<dbReference type="PANTHER" id="PTHR43107">
    <property type="entry name" value="LONG-CHAIN FATTY ACID TRANSPORT PROTEIN"/>
    <property type="match status" value="1"/>
</dbReference>
<dbReference type="GO" id="GO:0005324">
    <property type="term" value="F:long-chain fatty acid transmembrane transporter activity"/>
    <property type="evidence" value="ECO:0007669"/>
    <property type="project" value="TreeGrafter"/>
</dbReference>
<dbReference type="Proteomes" id="UP000426444">
    <property type="component" value="Chromosome"/>
</dbReference>
<dbReference type="GO" id="GO:0004467">
    <property type="term" value="F:long-chain fatty acid-CoA ligase activity"/>
    <property type="evidence" value="ECO:0007669"/>
    <property type="project" value="TreeGrafter"/>
</dbReference>
<keyword evidence="7" id="KW-1185">Reference proteome</keyword>
<evidence type="ECO:0000256" key="4">
    <source>
        <dbReference type="ARBA" id="ARBA00022840"/>
    </source>
</evidence>
<dbReference type="InterPro" id="IPR000873">
    <property type="entry name" value="AMP-dep_synth/lig_dom"/>
</dbReference>
<evidence type="ECO:0000256" key="1">
    <source>
        <dbReference type="ARBA" id="ARBA00006432"/>
    </source>
</evidence>
<keyword evidence="3" id="KW-0547">Nucleotide-binding</keyword>
<dbReference type="Gene3D" id="3.40.50.12780">
    <property type="entry name" value="N-terminal domain of ligase-like"/>
    <property type="match status" value="1"/>
</dbReference>
<dbReference type="RefSeq" id="WP_156202612.1">
    <property type="nucleotide sequence ID" value="NZ_CP046457.1"/>
</dbReference>
<dbReference type="GO" id="GO:0005886">
    <property type="term" value="C:plasma membrane"/>
    <property type="evidence" value="ECO:0007669"/>
    <property type="project" value="TreeGrafter"/>
</dbReference>
<dbReference type="SUPFAM" id="SSF56801">
    <property type="entry name" value="Acetyl-CoA synthetase-like"/>
    <property type="match status" value="1"/>
</dbReference>
<dbReference type="KEGG" id="salq:SYNTR_0046"/>
<evidence type="ECO:0000259" key="5">
    <source>
        <dbReference type="Pfam" id="PF00501"/>
    </source>
</evidence>
<dbReference type="PANTHER" id="PTHR43107:SF15">
    <property type="entry name" value="FATTY ACID TRANSPORT PROTEIN 3, ISOFORM A"/>
    <property type="match status" value="1"/>
</dbReference>
<keyword evidence="4" id="KW-0067">ATP-binding</keyword>
<feature type="domain" description="AMP-dependent synthetase/ligase" evidence="5">
    <location>
        <begin position="31"/>
        <end position="343"/>
    </location>
</feature>
<accession>A0A6I6DG07</accession>
<sequence>MSDSKRYVEFLDGLKRDFKNSLGYRIEKLAIEKPNDIALIYQDSQVTYEQLNQLSNRYAWYFSSTGYNRGDVIALLMDNSIDYIAIIIGLSKLGVITSLINTELRSESLAEDINLCDARAIISSDKYMGIIYDAKYFIRLRAPGDIYIHNEEDIKKFDGIKVLNDLLPTKKENPDLTKDINSFESLVYIYTSGSGGHRKAIPITHQKWLMLGKATEVFTAINENSIQYLCLPLHLNTGFNACFSSMIATGSTMVIKSGFSVTNFWNDIRKYKADYCVGVGEMFRYLYNQQPLPDDKNHSLKAMISNGMNKDLVQPFKERFGVDSIVEIYGTTENVGIFINTEEVPGMCGNLNLAGIRQGELVKYDIINDKIVTDDEGKAIKCSIGEVGLLLGEINELNNFEGYINDPNESESRILNNVFVPGDKYFNTGDLMQLHENDYISFVRRMGDIYRWKGRTISAHRVADVIKKFFGAIDDAYVFGKSLPGFEGRCGMAVITLLEGEKLNWKEFNDYIKRKLPPHERPVFIRISKEVNLNKELKKKYQKEGANPQLVPEQLYYYDIKLEEYSALNLETYENILAHKVII</sequence>
<proteinExistence type="inferred from homology"/>
<dbReference type="AlphaFoldDB" id="A0A6I6DG07"/>
<comment type="similarity">
    <text evidence="1">Belongs to the ATP-dependent AMP-binding enzyme family.</text>
</comment>
<dbReference type="GO" id="GO:0044539">
    <property type="term" value="P:long-chain fatty acid import into cell"/>
    <property type="evidence" value="ECO:0007669"/>
    <property type="project" value="TreeGrafter"/>
</dbReference>
<dbReference type="EMBL" id="CP046457">
    <property type="protein sequence ID" value="QGT98639.1"/>
    <property type="molecule type" value="Genomic_DNA"/>
</dbReference>
<dbReference type="GO" id="GO:0005524">
    <property type="term" value="F:ATP binding"/>
    <property type="evidence" value="ECO:0007669"/>
    <property type="project" value="UniProtKB-KW"/>
</dbReference>
<name>A0A6I6DG07_9FIRM</name>
<reference evidence="7" key="1">
    <citation type="journal article" date="2019" name="Microbiology">
        <title>Complete Genome Sequence of an Uncultured Bacterium of the Candidate Phylum Bipolaricaulota.</title>
        <authorList>
            <person name="Kadnikov V.V."/>
            <person name="Mardanov A.V."/>
            <person name="Beletsky A.V."/>
            <person name="Frank Y.A."/>
            <person name="Karnachuk O.V."/>
            <person name="Ravin N.V."/>
        </authorList>
    </citation>
    <scope>NUCLEOTIDE SEQUENCE [LARGE SCALE GENOMIC DNA]</scope>
</reference>
<evidence type="ECO:0000256" key="3">
    <source>
        <dbReference type="ARBA" id="ARBA00022741"/>
    </source>
</evidence>
<evidence type="ECO:0000256" key="2">
    <source>
        <dbReference type="ARBA" id="ARBA00022598"/>
    </source>
</evidence>
<dbReference type="Pfam" id="PF00501">
    <property type="entry name" value="AMP-binding"/>
    <property type="match status" value="1"/>
</dbReference>
<evidence type="ECO:0000313" key="6">
    <source>
        <dbReference type="EMBL" id="QGT98639.1"/>
    </source>
</evidence>
<keyword evidence="2" id="KW-0436">Ligase</keyword>
<dbReference type="InterPro" id="IPR042099">
    <property type="entry name" value="ANL_N_sf"/>
</dbReference>
<protein>
    <recommendedName>
        <fullName evidence="5">AMP-dependent synthetase/ligase domain-containing protein</fullName>
    </recommendedName>
</protein>
<dbReference type="OrthoDB" id="9778383at2"/>
<organism evidence="6 7">
    <name type="scientific">Candidatus Syntrophocurvum alkaliphilum</name>
    <dbReference type="NCBI Taxonomy" id="2293317"/>
    <lineage>
        <taxon>Bacteria</taxon>
        <taxon>Bacillati</taxon>
        <taxon>Bacillota</taxon>
        <taxon>Clostridia</taxon>
        <taxon>Eubacteriales</taxon>
        <taxon>Syntrophomonadaceae</taxon>
        <taxon>Candidatus Syntrophocurvum</taxon>
    </lineage>
</organism>
<gene>
    <name evidence="6" type="ORF">SYNTR_0046</name>
</gene>
<evidence type="ECO:0000313" key="7">
    <source>
        <dbReference type="Proteomes" id="UP000426444"/>
    </source>
</evidence>